<keyword evidence="3" id="KW-1185">Reference proteome</keyword>
<reference evidence="2 3" key="1">
    <citation type="submission" date="2023-07" db="EMBL/GenBank/DDBJ databases">
        <title>Sorghum-associated microbial communities from plants grown in Nebraska, USA.</title>
        <authorList>
            <person name="Schachtman D."/>
        </authorList>
    </citation>
    <scope>NUCLEOTIDE SEQUENCE [LARGE SCALE GENOMIC DNA]</scope>
    <source>
        <strain evidence="2 3">DS2154</strain>
    </source>
</reference>
<dbReference type="RefSeq" id="WP_310029805.1">
    <property type="nucleotide sequence ID" value="NZ_JAVDRL010000003.1"/>
</dbReference>
<protein>
    <submittedName>
        <fullName evidence="2">Uncharacterized protein</fullName>
    </submittedName>
</protein>
<dbReference type="EMBL" id="JAVDRL010000003">
    <property type="protein sequence ID" value="MDR6530303.1"/>
    <property type="molecule type" value="Genomic_DNA"/>
</dbReference>
<feature type="region of interest" description="Disordered" evidence="1">
    <location>
        <begin position="1"/>
        <end position="26"/>
    </location>
</feature>
<dbReference type="Proteomes" id="UP001262754">
    <property type="component" value="Unassembled WGS sequence"/>
</dbReference>
<sequence>MPEHPHLMDMPKPSTARAGSYSRDVAPSAQIPDAPLAGEVLDLEGVAERRERFLAHAAATKPCAAYYFLFPPGATVAAFGDPAQQRSAQAQLEVALALTGGGLAKAKGAVLARVPLVCAARFETLAKPLIEAFLVAFNRADAAPLRT</sequence>
<name>A0ABU1MVU0_9CAUL</name>
<proteinExistence type="predicted"/>
<organism evidence="2 3">
    <name type="scientific">Caulobacter rhizosphaerae</name>
    <dbReference type="NCBI Taxonomy" id="2010972"/>
    <lineage>
        <taxon>Bacteria</taxon>
        <taxon>Pseudomonadati</taxon>
        <taxon>Pseudomonadota</taxon>
        <taxon>Alphaproteobacteria</taxon>
        <taxon>Caulobacterales</taxon>
        <taxon>Caulobacteraceae</taxon>
        <taxon>Caulobacter</taxon>
    </lineage>
</organism>
<evidence type="ECO:0000313" key="3">
    <source>
        <dbReference type="Proteomes" id="UP001262754"/>
    </source>
</evidence>
<gene>
    <name evidence="2" type="ORF">J2800_001039</name>
</gene>
<evidence type="ECO:0000256" key="1">
    <source>
        <dbReference type="SAM" id="MobiDB-lite"/>
    </source>
</evidence>
<accession>A0ABU1MVU0</accession>
<evidence type="ECO:0000313" key="2">
    <source>
        <dbReference type="EMBL" id="MDR6530303.1"/>
    </source>
</evidence>
<comment type="caution">
    <text evidence="2">The sequence shown here is derived from an EMBL/GenBank/DDBJ whole genome shotgun (WGS) entry which is preliminary data.</text>
</comment>